<feature type="coiled-coil region" evidence="1">
    <location>
        <begin position="443"/>
        <end position="487"/>
    </location>
</feature>
<evidence type="ECO:0000313" key="4">
    <source>
        <dbReference type="Proteomes" id="UP001198182"/>
    </source>
</evidence>
<dbReference type="NCBIfam" id="TIGR02680">
    <property type="entry name" value="TIGR02680 family protein"/>
    <property type="match status" value="1"/>
</dbReference>
<dbReference type="EMBL" id="JAJEQR010000049">
    <property type="protein sequence ID" value="MCC2232073.1"/>
    <property type="molecule type" value="Genomic_DNA"/>
</dbReference>
<sequence length="1362" mass="158992">MNSKWQINRVGLIDFWYYDEQEFYFQDGRMLLRGANGSGKSVTMQSFLPLLLDGNMRPERLDPFGSRARKMENYLLDENDDREERIGYLYMELKRPESDQYASVGIGMRARKNKKLDSWYFGITDGRRIGQDIFLYKDMLAKISCTKLELKNRIGEGGRVMETQTEYAQYVNRLLFGFETMDEYREMMDLLIQLRTPKLSKDFKPSVINDILSSSLQTLSEDDLRPMSEAIENMDTLKSNLDQLSESVRAARQIERGYDQYNLAILYEKAVHYTDSCKAAEELEQKQSRLEEEHRKCLEERDKATQQYNELCQEEEVLQKEKDSLSDSDAAKLKEQEEKLSSALADLEADRREKEKQKEKKEERRRDTEQAIQAQQEKNDSQWMQTEEFLEEMETELENVSFDEAGFLKQEILDKPEEAPAFESHRKLLQAYQSKVADGCRILEEEARIRDRHEALLQELDERRKKQDQAEREANQYQTLLHETKDEQTERICRWEKENRELKPGNDILSLMARKIAEYSFGEDYSEIRRLAEPLYYERSSTLREELREKSAFLREKEQELQNLREELRTWQEQKDPEPELSEEQKENRARLNALGISYLELYRCVEFADISAAQASRLEEALLHMGLLDALIVPAEERERILTLEPASADRYIFSDLPSVRQNLLEWLEIDNKENDILFYQKVSKVLSSIEVSSASNESSCGNTWIDDSGHYRLGVLEGTSSGAYEARFIGTAARERFRQKKIEELKNLANELSEEIITIKESIAALKDRLQQLEQEWDNFPDERDLKVAAKEYADRLYTLERIQVGVREQTARTEEARKTLDAVRLQVSQICAAAYLPARLDGFRAAKESLEHYSHLLSELRVCHESYRNGRRQLRMQKELLEDIDRDLDDIRYDWNRTKQKIRETEQSLEAVRRQLAMTDYEEIKERLDACILRLRQIPGERETAVKTQAARNTEAENIARQQEETAETCLQVHARTVRLAKVFEEEYRLGYASTDVPAANDSKTLAVKVRRALAGQVSGKKTEDLAGNLQGIYHENRAALLEYNLTVQRLFEDLDTEEFPDVSAARIDITAKYRGSNLNFKELLLRLSEDMEEQTRLLGDKDRELFEDILANTISKKIRARIQSSQRWVEQMNTLMGAMQTSSGLRLSLKWKKRRAETEDQLDTGALVDLLQKDAEIMREEEVEKLSRHFRSKIEEARKLSDDIGTVQSFHAVMKEVLDYRKWFEFQLECQKTGEKKKELTDRVFFTFSGGEKAMSMYVPLFSAVVAKYAGARPDAPRLISLDEAFAGVDEMNIRDMFRLMTEFEFNFMINSQVLWGDCDTVPALAIYQLVRPENARYVTVIAYQWNGKVRTLVTDGQ</sequence>
<accession>A0AAE3JG53</accession>
<dbReference type="SUPFAM" id="SSF52540">
    <property type="entry name" value="P-loop containing nucleoside triphosphate hydrolases"/>
    <property type="match status" value="1"/>
</dbReference>
<feature type="region of interest" description="Disordered" evidence="2">
    <location>
        <begin position="319"/>
        <end position="384"/>
    </location>
</feature>
<dbReference type="RefSeq" id="WP_308454558.1">
    <property type="nucleotide sequence ID" value="NZ_JAJEQR010000049.1"/>
</dbReference>
<proteinExistence type="predicted"/>
<feature type="region of interest" description="Disordered" evidence="2">
    <location>
        <begin position="568"/>
        <end position="587"/>
    </location>
</feature>
<feature type="compositionally biased region" description="Basic and acidic residues" evidence="2">
    <location>
        <begin position="319"/>
        <end position="340"/>
    </location>
</feature>
<organism evidence="3 4">
    <name type="scientific">Hominifimenecus microfluidus</name>
    <dbReference type="NCBI Taxonomy" id="2885348"/>
    <lineage>
        <taxon>Bacteria</taxon>
        <taxon>Bacillati</taxon>
        <taxon>Bacillota</taxon>
        <taxon>Clostridia</taxon>
        <taxon>Lachnospirales</taxon>
        <taxon>Lachnospiraceae</taxon>
        <taxon>Hominifimenecus</taxon>
    </lineage>
</organism>
<dbReference type="Pfam" id="PF13558">
    <property type="entry name" value="SbcC_Walker_B"/>
    <property type="match status" value="1"/>
</dbReference>
<protein>
    <submittedName>
        <fullName evidence="3">TIGR02680 family protein</fullName>
    </submittedName>
</protein>
<evidence type="ECO:0000256" key="1">
    <source>
        <dbReference type="SAM" id="Coils"/>
    </source>
</evidence>
<feature type="compositionally biased region" description="Polar residues" evidence="2">
    <location>
        <begin position="370"/>
        <end position="384"/>
    </location>
</feature>
<keyword evidence="4" id="KW-1185">Reference proteome</keyword>
<dbReference type="Proteomes" id="UP001198182">
    <property type="component" value="Unassembled WGS sequence"/>
</dbReference>
<comment type="caution">
    <text evidence="3">The sequence shown here is derived from an EMBL/GenBank/DDBJ whole genome shotgun (WGS) entry which is preliminary data.</text>
</comment>
<dbReference type="InterPro" id="IPR027417">
    <property type="entry name" value="P-loop_NTPase"/>
</dbReference>
<reference evidence="3" key="1">
    <citation type="submission" date="2021-10" db="EMBL/GenBank/DDBJ databases">
        <title>Anaerobic single-cell dispensing facilitates the cultivation of human gut bacteria.</title>
        <authorList>
            <person name="Afrizal A."/>
        </authorList>
    </citation>
    <scope>NUCLEOTIDE SEQUENCE</scope>
    <source>
        <strain evidence="3">CLA-AA-H215</strain>
    </source>
</reference>
<name>A0AAE3JG53_9FIRM</name>
<dbReference type="Gene3D" id="3.40.50.300">
    <property type="entry name" value="P-loop containing nucleotide triphosphate hydrolases"/>
    <property type="match status" value="1"/>
</dbReference>
<evidence type="ECO:0000313" key="3">
    <source>
        <dbReference type="EMBL" id="MCC2232073.1"/>
    </source>
</evidence>
<gene>
    <name evidence="3" type="ORF">LKD81_13885</name>
</gene>
<evidence type="ECO:0000256" key="2">
    <source>
        <dbReference type="SAM" id="MobiDB-lite"/>
    </source>
</evidence>
<dbReference type="InterPro" id="IPR013496">
    <property type="entry name" value="CHP02680"/>
</dbReference>
<keyword evidence="1" id="KW-0175">Coiled coil</keyword>
<feature type="coiled-coil region" evidence="1">
    <location>
        <begin position="737"/>
        <end position="778"/>
    </location>
</feature>
<feature type="compositionally biased region" description="Basic and acidic residues" evidence="2">
    <location>
        <begin position="348"/>
        <end position="369"/>
    </location>
</feature>